<evidence type="ECO:0000259" key="1">
    <source>
        <dbReference type="Pfam" id="PF21834"/>
    </source>
</evidence>
<dbReference type="Pfam" id="PF21834">
    <property type="entry name" value="DUF6894"/>
    <property type="match status" value="1"/>
</dbReference>
<dbReference type="RefSeq" id="WP_202826700.1">
    <property type="nucleotide sequence ID" value="NZ_JAEUXJ010000006.1"/>
</dbReference>
<proteinExistence type="predicted"/>
<comment type="caution">
    <text evidence="2">The sequence shown here is derived from an EMBL/GenBank/DDBJ whole genome shotgun (WGS) entry which is preliminary data.</text>
</comment>
<evidence type="ECO:0000313" key="3">
    <source>
        <dbReference type="Proteomes" id="UP000606490"/>
    </source>
</evidence>
<dbReference type="Proteomes" id="UP000606490">
    <property type="component" value="Unassembled WGS sequence"/>
</dbReference>
<name>A0ABS1V896_9PROT</name>
<sequence length="100" mass="11322">MKRKRKIRNRSEPFDGAARCSGVPRYFFHLRGFDGLDVEDFEGTDRPDLDRARAEAVRDARILIGQQIGKDGTVLRGWFAICDKAGKVLAVVPLRNTLTF</sequence>
<dbReference type="EMBL" id="JAEUXJ010000006">
    <property type="protein sequence ID" value="MBL6456964.1"/>
    <property type="molecule type" value="Genomic_DNA"/>
</dbReference>
<evidence type="ECO:0000313" key="2">
    <source>
        <dbReference type="EMBL" id="MBL6456964.1"/>
    </source>
</evidence>
<gene>
    <name evidence="2" type="ORF">JMJ55_16625</name>
</gene>
<reference evidence="2 3" key="1">
    <citation type="submission" date="2021-01" db="EMBL/GenBank/DDBJ databases">
        <title>Belnapia mucosa sp. nov. and Belnapia arida sp. nov., isolated from the Tabernas Desert (Almeria, Spain).</title>
        <authorList>
            <person name="Molina-Menor E."/>
            <person name="Vidal-Verdu A."/>
            <person name="Calonge A."/>
            <person name="Satari L."/>
            <person name="Pereto Magraner J."/>
            <person name="Porcar Miralles M."/>
        </authorList>
    </citation>
    <scope>NUCLEOTIDE SEQUENCE [LARGE SCALE GENOMIC DNA]</scope>
    <source>
        <strain evidence="2 3">T6</strain>
    </source>
</reference>
<feature type="domain" description="DUF6894" evidence="1">
    <location>
        <begin position="25"/>
        <end position="94"/>
    </location>
</feature>
<dbReference type="InterPro" id="IPR054189">
    <property type="entry name" value="DUF6894"/>
</dbReference>
<organism evidence="2 3">
    <name type="scientific">Belnapia mucosa</name>
    <dbReference type="NCBI Taxonomy" id="2804532"/>
    <lineage>
        <taxon>Bacteria</taxon>
        <taxon>Pseudomonadati</taxon>
        <taxon>Pseudomonadota</taxon>
        <taxon>Alphaproteobacteria</taxon>
        <taxon>Acetobacterales</taxon>
        <taxon>Roseomonadaceae</taxon>
        <taxon>Belnapia</taxon>
    </lineage>
</organism>
<accession>A0ABS1V896</accession>
<protein>
    <recommendedName>
        <fullName evidence="1">DUF6894 domain-containing protein</fullName>
    </recommendedName>
</protein>
<keyword evidence="3" id="KW-1185">Reference proteome</keyword>